<name>A0A8X6IMQ3_9ARAC</name>
<protein>
    <submittedName>
        <fullName evidence="1">Uncharacterized protein</fullName>
    </submittedName>
</protein>
<reference evidence="1" key="1">
    <citation type="submission" date="2020-08" db="EMBL/GenBank/DDBJ databases">
        <title>Multicomponent nature underlies the extraordinary mechanical properties of spider dragline silk.</title>
        <authorList>
            <person name="Kono N."/>
            <person name="Nakamura H."/>
            <person name="Mori M."/>
            <person name="Yoshida Y."/>
            <person name="Ohtoshi R."/>
            <person name="Malay A.D."/>
            <person name="Moran D.A.P."/>
            <person name="Tomita M."/>
            <person name="Numata K."/>
            <person name="Arakawa K."/>
        </authorList>
    </citation>
    <scope>NUCLEOTIDE SEQUENCE</scope>
</reference>
<comment type="caution">
    <text evidence="1">The sequence shown here is derived from an EMBL/GenBank/DDBJ whole genome shotgun (WGS) entry which is preliminary data.</text>
</comment>
<accession>A0A8X6IMQ3</accession>
<dbReference type="Proteomes" id="UP000886998">
    <property type="component" value="Unassembled WGS sequence"/>
</dbReference>
<evidence type="ECO:0000313" key="2">
    <source>
        <dbReference type="Proteomes" id="UP000886998"/>
    </source>
</evidence>
<evidence type="ECO:0000313" key="1">
    <source>
        <dbReference type="EMBL" id="GFS52566.1"/>
    </source>
</evidence>
<keyword evidence="2" id="KW-1185">Reference proteome</keyword>
<dbReference type="EMBL" id="BMAV01026690">
    <property type="protein sequence ID" value="GFS52566.1"/>
    <property type="molecule type" value="Genomic_DNA"/>
</dbReference>
<dbReference type="AlphaFoldDB" id="A0A8X6IMQ3"/>
<sequence length="98" mass="11266">MCIAMQVKVGGEGLYFCPYCMAMWHGCTETSHRVEYLWDELEYRAIARLQCPKFVTELASIFLQEWHAVPVANFEKLEYNLLHNVTAVIAAKGDNTSY</sequence>
<proteinExistence type="predicted"/>
<gene>
    <name evidence="1" type="ORF">TNIN_499641</name>
</gene>
<organism evidence="1 2">
    <name type="scientific">Trichonephila inaurata madagascariensis</name>
    <dbReference type="NCBI Taxonomy" id="2747483"/>
    <lineage>
        <taxon>Eukaryota</taxon>
        <taxon>Metazoa</taxon>
        <taxon>Ecdysozoa</taxon>
        <taxon>Arthropoda</taxon>
        <taxon>Chelicerata</taxon>
        <taxon>Arachnida</taxon>
        <taxon>Araneae</taxon>
        <taxon>Araneomorphae</taxon>
        <taxon>Entelegynae</taxon>
        <taxon>Araneoidea</taxon>
        <taxon>Nephilidae</taxon>
        <taxon>Trichonephila</taxon>
        <taxon>Trichonephila inaurata</taxon>
    </lineage>
</organism>